<dbReference type="VEuPathDB" id="TriTrypDB:LMJFC_340047100"/>
<sequence length="105" mass="11177">MPSMRKLVPATASEIAAIVSPASATTTMTRSPAYVDGGVRITPVMMVVGMSLVLALVYTLWKLLPRIRSGELSSSKLGFKGRAEPLSRKPKKVHSEDDCSSAGMV</sequence>
<proteinExistence type="predicted"/>
<dbReference type="KEGG" id="lma:LMJF_34_3645"/>
<evidence type="ECO:0000256" key="2">
    <source>
        <dbReference type="SAM" id="Phobius"/>
    </source>
</evidence>
<dbReference type="AlphaFoldDB" id="E9AEH7"/>
<name>E9AEH7_LEIMA</name>
<dbReference type="HOGENOM" id="CLU_2241805_0_0_1"/>
<keyword evidence="4" id="KW-1185">Reference proteome</keyword>
<dbReference type="RefSeq" id="XP_003722397.1">
    <property type="nucleotide sequence ID" value="XM_003722349.1"/>
</dbReference>
<evidence type="ECO:0000313" key="4">
    <source>
        <dbReference type="Proteomes" id="UP000000542"/>
    </source>
</evidence>
<dbReference type="GeneID" id="12981357"/>
<dbReference type="EMBL" id="FR796430">
    <property type="protein sequence ID" value="CBZ05894.1"/>
    <property type="molecule type" value="Genomic_DNA"/>
</dbReference>
<dbReference type="Proteomes" id="UP000000542">
    <property type="component" value="Chromosome 34"/>
</dbReference>
<dbReference type="VEuPathDB" id="TriTrypDB:LMJLV39_340042700"/>
<organism evidence="3 4">
    <name type="scientific">Leishmania major</name>
    <dbReference type="NCBI Taxonomy" id="5664"/>
    <lineage>
        <taxon>Eukaryota</taxon>
        <taxon>Discoba</taxon>
        <taxon>Euglenozoa</taxon>
        <taxon>Kinetoplastea</taxon>
        <taxon>Metakinetoplastina</taxon>
        <taxon>Trypanosomatida</taxon>
        <taxon>Trypanosomatidae</taxon>
        <taxon>Leishmaniinae</taxon>
        <taxon>Leishmania</taxon>
    </lineage>
</organism>
<feature type="transmembrane region" description="Helical" evidence="2">
    <location>
        <begin position="40"/>
        <end position="61"/>
    </location>
</feature>
<evidence type="ECO:0000256" key="1">
    <source>
        <dbReference type="SAM" id="MobiDB-lite"/>
    </source>
</evidence>
<keyword evidence="2" id="KW-1133">Transmembrane helix</keyword>
<dbReference type="OMA" id="VRITPVM"/>
<feature type="region of interest" description="Disordered" evidence="1">
    <location>
        <begin position="77"/>
        <end position="105"/>
    </location>
</feature>
<gene>
    <name evidence="3" type="ORF">LMJF_34_3645</name>
</gene>
<dbReference type="VEuPathDB" id="TriTrypDB:LMJSD75_340043100"/>
<accession>E9AEH7</accession>
<evidence type="ECO:0000313" key="3">
    <source>
        <dbReference type="EMBL" id="CBZ05894.1"/>
    </source>
</evidence>
<protein>
    <submittedName>
        <fullName evidence="3">Uncharacterized protein</fullName>
    </submittedName>
</protein>
<feature type="compositionally biased region" description="Basic and acidic residues" evidence="1">
    <location>
        <begin position="81"/>
        <end position="97"/>
    </location>
</feature>
<keyword evidence="2" id="KW-0812">Transmembrane</keyword>
<dbReference type="VEuPathDB" id="TriTrypDB:LmjF.34.3645"/>
<reference evidence="3 4" key="2">
    <citation type="journal article" date="2011" name="Genome Res.">
        <title>Chromosome and gene copy number variation allow major structural change between species and strains of Leishmania.</title>
        <authorList>
            <person name="Rogers M.B."/>
            <person name="Hilley J.D."/>
            <person name="Dickens N.J."/>
            <person name="Wilkes J."/>
            <person name="Bates P.A."/>
            <person name="Depledge D.P."/>
            <person name="Harris D."/>
            <person name="Her Y."/>
            <person name="Herzyk P."/>
            <person name="Imamura H."/>
            <person name="Otto T.D."/>
            <person name="Sanders M."/>
            <person name="Seeger K."/>
            <person name="Dujardin J.C."/>
            <person name="Berriman M."/>
            <person name="Smith D.F."/>
            <person name="Hertz-Fowler C."/>
            <person name="Mottram J.C."/>
        </authorList>
    </citation>
    <scope>NUCLEOTIDE SEQUENCE [LARGE SCALE GENOMIC DNA]</scope>
    <source>
        <strain evidence="4">MHOM/IL/81/Friedlin</strain>
    </source>
</reference>
<reference evidence="3 4" key="1">
    <citation type="journal article" date="2005" name="Science">
        <title>The genome of the kinetoplastid parasite, Leishmania major.</title>
        <authorList>
            <person name="Ivens A.C."/>
            <person name="Peacock C.S."/>
            <person name="Worthey E.A."/>
            <person name="Murphy L."/>
            <person name="Aggarwal G."/>
            <person name="Berriman M."/>
            <person name="Sisk E."/>
            <person name="Rajandream M.A."/>
            <person name="Adlem E."/>
            <person name="Aert R."/>
            <person name="Anupama A."/>
            <person name="Apostolou Z."/>
            <person name="Attipoe P."/>
            <person name="Bason N."/>
            <person name="Bauser C."/>
            <person name="Beck A."/>
            <person name="Beverley S.M."/>
            <person name="Bianchettin G."/>
            <person name="Borzym K."/>
            <person name="Bothe G."/>
            <person name="Bruschi C.V."/>
            <person name="Collins M."/>
            <person name="Cadag E."/>
            <person name="Ciarloni L."/>
            <person name="Clayton C."/>
            <person name="Coulson R.M."/>
            <person name="Cronin A."/>
            <person name="Cruz A.K."/>
            <person name="Davies R.M."/>
            <person name="De Gaudenzi J."/>
            <person name="Dobson D.E."/>
            <person name="Duesterhoeft A."/>
            <person name="Fazelina G."/>
            <person name="Fosker N."/>
            <person name="Frasch A.C."/>
            <person name="Fraser A."/>
            <person name="Fuchs M."/>
            <person name="Gabel C."/>
            <person name="Goble A."/>
            <person name="Goffeau A."/>
            <person name="Harris D."/>
            <person name="Hertz-Fowler C."/>
            <person name="Hilbert H."/>
            <person name="Horn D."/>
            <person name="Huang Y."/>
            <person name="Klages S."/>
            <person name="Knights A."/>
            <person name="Kube M."/>
            <person name="Larke N."/>
            <person name="Litvin L."/>
            <person name="Lord A."/>
            <person name="Louie T."/>
            <person name="Marra M."/>
            <person name="Masuy D."/>
            <person name="Matthews K."/>
            <person name="Michaeli S."/>
            <person name="Mottram J.C."/>
            <person name="Muller-Auer S."/>
            <person name="Munden H."/>
            <person name="Nelson S."/>
            <person name="Norbertczak H."/>
            <person name="Oliver K."/>
            <person name="O'neil S."/>
            <person name="Pentony M."/>
            <person name="Pohl T.M."/>
            <person name="Price C."/>
            <person name="Purnelle B."/>
            <person name="Quail M.A."/>
            <person name="Rabbinowitsch E."/>
            <person name="Reinhardt R."/>
            <person name="Rieger M."/>
            <person name="Rinta J."/>
            <person name="Robben J."/>
            <person name="Robertson L."/>
            <person name="Ruiz J.C."/>
            <person name="Rutter S."/>
            <person name="Saunders D."/>
            <person name="Schafer M."/>
            <person name="Schein J."/>
            <person name="Schwartz D.C."/>
            <person name="Seeger K."/>
            <person name="Seyler A."/>
            <person name="Sharp S."/>
            <person name="Shin H."/>
            <person name="Sivam D."/>
            <person name="Squares R."/>
            <person name="Squares S."/>
            <person name="Tosato V."/>
            <person name="Vogt C."/>
            <person name="Volckaert G."/>
            <person name="Wambutt R."/>
            <person name="Warren T."/>
            <person name="Wedler H."/>
            <person name="Woodward J."/>
            <person name="Zhou S."/>
            <person name="Zimmermann W."/>
            <person name="Smith D.F."/>
            <person name="Blackwell J.M."/>
            <person name="Stuart K.D."/>
            <person name="Barrell B."/>
            <person name="Myler P.J."/>
        </authorList>
    </citation>
    <scope>NUCLEOTIDE SEQUENCE [LARGE SCALE GENOMIC DNA]</scope>
    <source>
        <strain evidence="4">MHOM/IL/81/Friedlin</strain>
    </source>
</reference>
<keyword evidence="2" id="KW-0472">Membrane</keyword>
<dbReference type="InParanoid" id="E9AEH7"/>